<evidence type="ECO:0008006" key="4">
    <source>
        <dbReference type="Google" id="ProtNLM"/>
    </source>
</evidence>
<dbReference type="SUPFAM" id="SSF51445">
    <property type="entry name" value="(Trans)glycosidases"/>
    <property type="match status" value="1"/>
</dbReference>
<dbReference type="EMBL" id="LN890280">
    <property type="protein sequence ID" value="CUR52741.1"/>
    <property type="molecule type" value="Genomic_DNA"/>
</dbReference>
<evidence type="ECO:0000313" key="3">
    <source>
        <dbReference type="Proteomes" id="UP000196239"/>
    </source>
</evidence>
<organism evidence="2 3">
    <name type="scientific">Nitrosotalea devaniterrae</name>
    <dbReference type="NCBI Taxonomy" id="1078905"/>
    <lineage>
        <taxon>Archaea</taxon>
        <taxon>Nitrososphaerota</taxon>
        <taxon>Nitrososphaeria</taxon>
        <taxon>Nitrosotaleales</taxon>
        <taxon>Nitrosotaleaceae</taxon>
        <taxon>Nitrosotalea</taxon>
    </lineage>
</organism>
<proteinExistence type="predicted"/>
<dbReference type="AlphaFoldDB" id="A0A128A5X4"/>
<dbReference type="Proteomes" id="UP000196239">
    <property type="component" value="Chromosome 1"/>
</dbReference>
<dbReference type="KEGG" id="ndv:NDEV_1979"/>
<dbReference type="Gene3D" id="3.20.20.80">
    <property type="entry name" value="Glycosidases"/>
    <property type="match status" value="1"/>
</dbReference>
<keyword evidence="1" id="KW-0472">Membrane</keyword>
<evidence type="ECO:0000313" key="2">
    <source>
        <dbReference type="EMBL" id="CUR52741.1"/>
    </source>
</evidence>
<keyword evidence="3" id="KW-1185">Reference proteome</keyword>
<protein>
    <recommendedName>
        <fullName evidence="4">GH26 domain-containing protein</fullName>
    </recommendedName>
</protein>
<evidence type="ECO:0000256" key="1">
    <source>
        <dbReference type="SAM" id="Phobius"/>
    </source>
</evidence>
<sequence>MKVLLNKKIIGAAIGAGIAIAIAVTFFVLLPQLQTTPTGPSSVVPPENSLHNPKLGLVIMPPTQKPTLQEIKDAYAQAASTGIGRSNVYLSWPIMEPKQGTYNWGYSDILMGLNREQGLNVTLYFSVINNQILGPFPDWMGKPQLDQKLQDQTVTTLDAILSRYYIVDYVVIGGSIDNYFRDHPSEIPQYVDFFNGVYEKLKVKHPSVKFGNWFSLNDISNHDQGDIVGKLNQGDFVAYSYAPVDLLYFQSNSTEKEGNNLQKMIDFAKGKKIALMEVGWSTDKSINGTKEDQQKFVQIVYDFYKKNQSHFEFLTWYRQYDRPVDTCYNSLNQDSNSIFGNNEVLNNTAAYLCGSGLFDVNKNPKPAWNELTHQIQSIPNS</sequence>
<dbReference type="InterPro" id="IPR017853">
    <property type="entry name" value="GH"/>
</dbReference>
<keyword evidence="1" id="KW-0812">Transmembrane</keyword>
<gene>
    <name evidence="2" type="ORF">NDEV_1979</name>
</gene>
<accession>A0A128A5X4</accession>
<reference evidence="3" key="1">
    <citation type="submission" date="2015-10" db="EMBL/GenBank/DDBJ databases">
        <authorList>
            <person name="Lehtovirta-Morley L.E."/>
            <person name="Vieille C."/>
        </authorList>
    </citation>
    <scope>NUCLEOTIDE SEQUENCE [LARGE SCALE GENOMIC DNA]</scope>
</reference>
<feature type="transmembrane region" description="Helical" evidence="1">
    <location>
        <begin position="9"/>
        <end position="30"/>
    </location>
</feature>
<name>A0A128A5X4_9ARCH</name>
<keyword evidence="1" id="KW-1133">Transmembrane helix</keyword>